<accession>A0A5P5ZHI2</accession>
<dbReference type="InterPro" id="IPR036397">
    <property type="entry name" value="RNaseH_sf"/>
</dbReference>
<name>A0A5P5ZHI2_9LACO</name>
<dbReference type="InterPro" id="IPR012337">
    <property type="entry name" value="RNaseH-like_sf"/>
</dbReference>
<dbReference type="EMBL" id="CP044496">
    <property type="protein sequence ID" value="QFG50522.1"/>
    <property type="molecule type" value="Genomic_DNA"/>
</dbReference>
<sequence>MEARMAYTIYTRGVVSKFPEKGDFELGFWCYYLRTINHTELKCEVISSKTTTPRMQLKAVIEALKACKDIGPQNTVKVYTTDQQYFDNCFNDKASRRKNKDLWEEIDNLQIDKQLMMFPADKDNSIEESRGMRILKSALKDTQEYDSTWQVSKSQPNMEKYFGVRVVLVV</sequence>
<dbReference type="Pfam" id="PF00075">
    <property type="entry name" value="RNase_H"/>
    <property type="match status" value="1"/>
</dbReference>
<dbReference type="InterPro" id="IPR002156">
    <property type="entry name" value="RNaseH_domain"/>
</dbReference>
<organism evidence="2 3">
    <name type="scientific">Lactobacillus acetotolerans</name>
    <dbReference type="NCBI Taxonomy" id="1600"/>
    <lineage>
        <taxon>Bacteria</taxon>
        <taxon>Bacillati</taxon>
        <taxon>Bacillota</taxon>
        <taxon>Bacilli</taxon>
        <taxon>Lactobacillales</taxon>
        <taxon>Lactobacillaceae</taxon>
        <taxon>Lactobacillus</taxon>
    </lineage>
</organism>
<dbReference type="PROSITE" id="PS50879">
    <property type="entry name" value="RNASE_H_1"/>
    <property type="match status" value="1"/>
</dbReference>
<proteinExistence type="predicted"/>
<evidence type="ECO:0000259" key="1">
    <source>
        <dbReference type="PROSITE" id="PS50879"/>
    </source>
</evidence>
<evidence type="ECO:0000313" key="2">
    <source>
        <dbReference type="EMBL" id="QFG50522.1"/>
    </source>
</evidence>
<dbReference type="GO" id="GO:0003676">
    <property type="term" value="F:nucleic acid binding"/>
    <property type="evidence" value="ECO:0007669"/>
    <property type="project" value="InterPro"/>
</dbReference>
<gene>
    <name evidence="2" type="ORF">LA749_00090</name>
</gene>
<dbReference type="Gene3D" id="3.30.420.10">
    <property type="entry name" value="Ribonuclease H-like superfamily/Ribonuclease H"/>
    <property type="match status" value="1"/>
</dbReference>
<protein>
    <recommendedName>
        <fullName evidence="1">RNase H type-1 domain-containing protein</fullName>
    </recommendedName>
</protein>
<dbReference type="Proteomes" id="UP000325393">
    <property type="component" value="Chromosome"/>
</dbReference>
<dbReference type="SUPFAM" id="SSF53098">
    <property type="entry name" value="Ribonuclease H-like"/>
    <property type="match status" value="1"/>
</dbReference>
<evidence type="ECO:0000313" key="3">
    <source>
        <dbReference type="Proteomes" id="UP000325393"/>
    </source>
</evidence>
<dbReference type="GO" id="GO:0004523">
    <property type="term" value="F:RNA-DNA hybrid ribonuclease activity"/>
    <property type="evidence" value="ECO:0007669"/>
    <property type="project" value="InterPro"/>
</dbReference>
<feature type="domain" description="RNase H type-1" evidence="1">
    <location>
        <begin position="3"/>
        <end position="140"/>
    </location>
</feature>
<dbReference type="AlphaFoldDB" id="A0A5P5ZHI2"/>
<reference evidence="2 3" key="1">
    <citation type="submission" date="2019-09" db="EMBL/GenBank/DDBJ databases">
        <title>Genome sequencing of Lactobacillus acetotolerans.</title>
        <authorList>
            <person name="Kim K."/>
        </authorList>
    </citation>
    <scope>NUCLEOTIDE SEQUENCE [LARGE SCALE GENOMIC DNA]</scope>
    <source>
        <strain evidence="2 3">LA749</strain>
    </source>
</reference>